<dbReference type="InterPro" id="IPR049125">
    <property type="entry name" value="FAN1-like_WH"/>
</dbReference>
<dbReference type="Pfam" id="PF08774">
    <property type="entry name" value="VRR_NUC"/>
    <property type="match status" value="1"/>
</dbReference>
<keyword evidence="8" id="KW-0378">Hydrolase</keyword>
<sequence>MAAIHPLYYLHNFERALAWIAQRYSDLLDSEEQQFLVQFAALPTPSRALLVRMLMRRGPWFRASKLVYAEIPDVGAAAQALTALGWLNTQASMSLAELFDLHTKAELAALFTGPLGSQGARKSDWLQTLGSTHAQPQPQPYAAWNPQASEPVWRVMAAERIERLRLMFFGNLHQDWSEFVLSDLGVFKYEPVAFDASSRAFQARGDIAAYLAQHACRQAMDEGADAAAMLEAIAGCQSSNAWLEKRRAKLLLRLGNACERQQHWADALQAYALCTYPGARHRRIRVLERLERHQEALDQALLARQAPESDEEAQKLQRMLPRLLRNAGQTKAGKRSPPGQALLQMRSDIALEGPVAAMSVEFALRQHWHSDASPVFYVENALVNSLFGLLCWPAVFAPLQGAFFHPFQSGPADLSAPDFADRRQAQFATCLAELDTDSYRHTILQRYADKQGVQSPFVFWQMLSAELLTLALECIPAEHLKRLFQRLLADVKTNRSGLPDLVRFWPAEKRYAFVEVKGPGDKLQDNQIRWLQYCSDHGIPVSVCHVQWRESAEPG</sequence>
<keyword evidence="9" id="KW-0460">Magnesium</keyword>
<keyword evidence="7" id="KW-0479">Metal-binding</keyword>
<evidence type="ECO:0000256" key="6">
    <source>
        <dbReference type="ARBA" id="ARBA00022722"/>
    </source>
</evidence>
<evidence type="ECO:0000256" key="5">
    <source>
        <dbReference type="ARBA" id="ARBA00012029"/>
    </source>
</evidence>
<dbReference type="Pfam" id="PF21315">
    <property type="entry name" value="FAN1_HTH"/>
    <property type="match status" value="1"/>
</dbReference>
<feature type="domain" description="VRR-NUC" evidence="11">
    <location>
        <begin position="434"/>
        <end position="548"/>
    </location>
</feature>
<evidence type="ECO:0000256" key="8">
    <source>
        <dbReference type="ARBA" id="ARBA00022801"/>
    </source>
</evidence>
<evidence type="ECO:0000256" key="9">
    <source>
        <dbReference type="ARBA" id="ARBA00022842"/>
    </source>
</evidence>
<evidence type="ECO:0000256" key="4">
    <source>
        <dbReference type="ARBA" id="ARBA00005533"/>
    </source>
</evidence>
<evidence type="ECO:0000256" key="1">
    <source>
        <dbReference type="ARBA" id="ARBA00000983"/>
    </source>
</evidence>
<evidence type="ECO:0000256" key="10">
    <source>
        <dbReference type="ARBA" id="ARBA00023211"/>
    </source>
</evidence>
<keyword evidence="13" id="KW-1185">Reference proteome</keyword>
<reference evidence="12 13" key="1">
    <citation type="submission" date="2022-09" db="EMBL/GenBank/DDBJ databases">
        <title>Draft genome of isolate Be4.</title>
        <authorList>
            <person name="Sanchez-Castro I."/>
            <person name="Martinez-Rodriguez P."/>
            <person name="Descostes M."/>
            <person name="Merroun M."/>
        </authorList>
    </citation>
    <scope>NUCLEOTIDE SEQUENCE [LARGE SCALE GENOMIC DNA]</scope>
    <source>
        <strain evidence="12 13">Be4</strain>
    </source>
</reference>
<dbReference type="Pfam" id="PF18081">
    <property type="entry name" value="FANC_SAP"/>
    <property type="match status" value="1"/>
</dbReference>
<comment type="similarity">
    <text evidence="4">Belongs to the FAN1 family.</text>
</comment>
<evidence type="ECO:0000313" key="13">
    <source>
        <dbReference type="Proteomes" id="UP001525968"/>
    </source>
</evidence>
<dbReference type="Gene3D" id="3.40.1350.10">
    <property type="match status" value="1"/>
</dbReference>
<comment type="catalytic activity">
    <reaction evidence="1">
        <text>Hydrolytically removes 5'-nucleotides successively from the 3'-hydroxy termini of 3'-hydroxy-terminated oligonucleotides.</text>
        <dbReference type="EC" id="3.1.4.1"/>
    </reaction>
</comment>
<protein>
    <recommendedName>
        <fullName evidence="5">phosphodiesterase I</fullName>
        <ecNumber evidence="5">3.1.4.1</ecNumber>
    </recommendedName>
</protein>
<accession>A0ABT2PHN9</accession>
<organism evidence="12 13">
    <name type="scientific">Acidovorax bellezanensis</name>
    <dbReference type="NCBI Taxonomy" id="2976702"/>
    <lineage>
        <taxon>Bacteria</taxon>
        <taxon>Pseudomonadati</taxon>
        <taxon>Pseudomonadota</taxon>
        <taxon>Betaproteobacteria</taxon>
        <taxon>Burkholderiales</taxon>
        <taxon>Comamonadaceae</taxon>
        <taxon>Acidovorax</taxon>
    </lineage>
</organism>
<dbReference type="EC" id="3.1.4.1" evidence="5"/>
<dbReference type="InterPro" id="IPR033315">
    <property type="entry name" value="Fan1-like"/>
</dbReference>
<dbReference type="InterPro" id="IPR040603">
    <property type="entry name" value="FAN1_SAP_bact"/>
</dbReference>
<gene>
    <name evidence="12" type="ORF">N0K08_05000</name>
</gene>
<evidence type="ECO:0000256" key="3">
    <source>
        <dbReference type="ARBA" id="ARBA00001946"/>
    </source>
</evidence>
<evidence type="ECO:0000256" key="2">
    <source>
        <dbReference type="ARBA" id="ARBA00001936"/>
    </source>
</evidence>
<proteinExistence type="inferred from homology"/>
<name>A0ABT2PHN9_9BURK</name>
<dbReference type="RefSeq" id="WP_261498964.1">
    <property type="nucleotide sequence ID" value="NZ_JAODYH010000003.1"/>
</dbReference>
<comment type="cofactor">
    <cofactor evidence="3">
        <name>Mg(2+)</name>
        <dbReference type="ChEBI" id="CHEBI:18420"/>
    </cofactor>
</comment>
<dbReference type="Proteomes" id="UP001525968">
    <property type="component" value="Unassembled WGS sequence"/>
</dbReference>
<keyword evidence="10" id="KW-0464">Manganese</keyword>
<dbReference type="InterPro" id="IPR011856">
    <property type="entry name" value="tRNA_endonuc-like_dom_sf"/>
</dbReference>
<keyword evidence="6" id="KW-0540">Nuclease</keyword>
<evidence type="ECO:0000256" key="7">
    <source>
        <dbReference type="ARBA" id="ARBA00022723"/>
    </source>
</evidence>
<comment type="caution">
    <text evidence="12">The sequence shown here is derived from an EMBL/GenBank/DDBJ whole genome shotgun (WGS) entry which is preliminary data.</text>
</comment>
<evidence type="ECO:0000259" key="11">
    <source>
        <dbReference type="SMART" id="SM00990"/>
    </source>
</evidence>
<dbReference type="SMART" id="SM00990">
    <property type="entry name" value="VRR_NUC"/>
    <property type="match status" value="1"/>
</dbReference>
<evidence type="ECO:0000313" key="12">
    <source>
        <dbReference type="EMBL" id="MCT9809981.1"/>
    </source>
</evidence>
<comment type="cofactor">
    <cofactor evidence="2">
        <name>Mn(2+)</name>
        <dbReference type="ChEBI" id="CHEBI:29035"/>
    </cofactor>
</comment>
<dbReference type="InterPro" id="IPR014883">
    <property type="entry name" value="VRR_NUC"/>
</dbReference>
<dbReference type="PANTHER" id="PTHR15749:SF4">
    <property type="entry name" value="FANCONI-ASSOCIATED NUCLEASE 1"/>
    <property type="match status" value="1"/>
</dbReference>
<dbReference type="PANTHER" id="PTHR15749">
    <property type="entry name" value="FANCONI-ASSOCIATED NUCLEASE 1"/>
    <property type="match status" value="1"/>
</dbReference>
<dbReference type="EMBL" id="JAODYH010000003">
    <property type="protein sequence ID" value="MCT9809981.1"/>
    <property type="molecule type" value="Genomic_DNA"/>
</dbReference>